<name>A0ABZ0ZD46_9HYPH</name>
<reference evidence="1 2" key="1">
    <citation type="submission" date="2023-12" db="EMBL/GenBank/DDBJ databases">
        <authorList>
            <person name="Menendez E."/>
            <person name="Kaur S."/>
            <person name="Flores-Felix J.D."/>
            <person name="diCenzo G.C."/>
            <person name="Peix A."/>
            <person name="Velazquez E."/>
        </authorList>
    </citation>
    <scope>NUCLEOTIDE SEQUENCE [LARGE SCALE GENOMIC DNA]</scope>
    <source>
        <strain evidence="1 2">CIP 108029</strain>
    </source>
</reference>
<accession>A0ABZ0ZD46</accession>
<dbReference type="Proteomes" id="UP001322785">
    <property type="component" value="Chromosome"/>
</dbReference>
<protein>
    <submittedName>
        <fullName evidence="1">Uncharacterized protein</fullName>
    </submittedName>
</protein>
<dbReference type="RefSeq" id="WP_193443677.1">
    <property type="nucleotide sequence ID" value="NZ_BSOQ01000036.1"/>
</dbReference>
<evidence type="ECO:0000313" key="1">
    <source>
        <dbReference type="EMBL" id="WQN37448.1"/>
    </source>
</evidence>
<dbReference type="EMBL" id="CP140635">
    <property type="protein sequence ID" value="WQN37448.1"/>
    <property type="molecule type" value="Genomic_DNA"/>
</dbReference>
<organism evidence="1 2">
    <name type="scientific">Rhizobium indigoferae</name>
    <dbReference type="NCBI Taxonomy" id="158891"/>
    <lineage>
        <taxon>Bacteria</taxon>
        <taxon>Pseudomonadati</taxon>
        <taxon>Pseudomonadota</taxon>
        <taxon>Alphaproteobacteria</taxon>
        <taxon>Hyphomicrobiales</taxon>
        <taxon>Rhizobiaceae</taxon>
        <taxon>Rhizobium/Agrobacterium group</taxon>
        <taxon>Rhizobium</taxon>
    </lineage>
</organism>
<evidence type="ECO:0000313" key="2">
    <source>
        <dbReference type="Proteomes" id="UP001322785"/>
    </source>
</evidence>
<sequence length="56" mass="6046">MTTLLDPEIALDGGNFNAAVVRVGCRPGLHLGGHFEHWRCETEAFALNPTKLGQAL</sequence>
<keyword evidence="2" id="KW-1185">Reference proteome</keyword>
<gene>
    <name evidence="1" type="ORF">U5G49_002575</name>
</gene>
<proteinExistence type="predicted"/>